<evidence type="ECO:0000259" key="1">
    <source>
        <dbReference type="Pfam" id="PF13439"/>
    </source>
</evidence>
<evidence type="ECO:0000313" key="2">
    <source>
        <dbReference type="EMBL" id="EPR69716.1"/>
    </source>
</evidence>
<dbReference type="OrthoDB" id="791981at2"/>
<dbReference type="STRING" id="641526.ADIWIN_3991"/>
<organism evidence="2 3">
    <name type="scientific">Winogradskyella psychrotolerans RS-3</name>
    <dbReference type="NCBI Taxonomy" id="641526"/>
    <lineage>
        <taxon>Bacteria</taxon>
        <taxon>Pseudomonadati</taxon>
        <taxon>Bacteroidota</taxon>
        <taxon>Flavobacteriia</taxon>
        <taxon>Flavobacteriales</taxon>
        <taxon>Flavobacteriaceae</taxon>
        <taxon>Winogradskyella</taxon>
    </lineage>
</organism>
<dbReference type="EMBL" id="ATMR01000215">
    <property type="protein sequence ID" value="EPR69716.1"/>
    <property type="molecule type" value="Genomic_DNA"/>
</dbReference>
<dbReference type="eggNOG" id="COG0438">
    <property type="taxonomic scope" value="Bacteria"/>
</dbReference>
<evidence type="ECO:0000313" key="3">
    <source>
        <dbReference type="Proteomes" id="UP000014962"/>
    </source>
</evidence>
<dbReference type="RefSeq" id="WP_020896249.1">
    <property type="nucleotide sequence ID" value="NZ_ATMR01000215.1"/>
</dbReference>
<name>S7VID5_9FLAO</name>
<sequence>MKSDKINITFALPNLLPGGAERVMSYIAQNLDSNRFKSTLLIIGYSKDASYDIKNIDVVYLEKPRVSKGVIALFNYIRKTKPDILVSAIGHLNTVTAYFSLIFPKTIFIAREVNVLSVLANYENQGKSSPFDFISQRRFNFFNKVICQSQDMLDDFHKNFNIKKIN</sequence>
<feature type="domain" description="Glycosyltransferase subfamily 4-like N-terminal" evidence="1">
    <location>
        <begin position="17"/>
        <end position="164"/>
    </location>
</feature>
<reference evidence="2 3" key="1">
    <citation type="journal article" date="2013" name="Genome Announc.">
        <title>Draft Genome Sequence of Winogradskyella psychrotolerans RS-3T, Isolated from the Marine Transect of Kongsfjorden, Ny-Alesund, Svalbard, Arctic Ocean.</title>
        <authorList>
            <person name="Kumar Pinnaka A."/>
            <person name="Ara S."/>
            <person name="Singh A."/>
            <person name="Shivaji S."/>
        </authorList>
    </citation>
    <scope>NUCLEOTIDE SEQUENCE [LARGE SCALE GENOMIC DNA]</scope>
    <source>
        <strain evidence="2 3">RS-3</strain>
    </source>
</reference>
<dbReference type="Proteomes" id="UP000014962">
    <property type="component" value="Unassembled WGS sequence"/>
</dbReference>
<proteinExistence type="predicted"/>
<keyword evidence="3" id="KW-1185">Reference proteome</keyword>
<protein>
    <submittedName>
        <fullName evidence="2">Lipopolysaccharide biosynthesis</fullName>
    </submittedName>
</protein>
<accession>S7VID5</accession>
<dbReference type="AlphaFoldDB" id="S7VID5"/>
<dbReference type="InterPro" id="IPR028098">
    <property type="entry name" value="Glyco_trans_4-like_N"/>
</dbReference>
<comment type="caution">
    <text evidence="2">The sequence shown here is derived from an EMBL/GenBank/DDBJ whole genome shotgun (WGS) entry which is preliminary data.</text>
</comment>
<dbReference type="GO" id="GO:0016757">
    <property type="term" value="F:glycosyltransferase activity"/>
    <property type="evidence" value="ECO:0007669"/>
    <property type="project" value="UniProtKB-ARBA"/>
</dbReference>
<dbReference type="Gene3D" id="3.40.50.2000">
    <property type="entry name" value="Glycogen Phosphorylase B"/>
    <property type="match status" value="1"/>
</dbReference>
<gene>
    <name evidence="2" type="ORF">ADIWIN_3991</name>
</gene>
<dbReference type="Pfam" id="PF13439">
    <property type="entry name" value="Glyco_transf_4"/>
    <property type="match status" value="1"/>
</dbReference>
<dbReference type="SUPFAM" id="SSF53756">
    <property type="entry name" value="UDP-Glycosyltransferase/glycogen phosphorylase"/>
    <property type="match status" value="1"/>
</dbReference>